<dbReference type="Pfam" id="PF07947">
    <property type="entry name" value="YhhN"/>
    <property type="match status" value="1"/>
</dbReference>
<dbReference type="PANTHER" id="PTHR31885">
    <property type="entry name" value="GH04784P"/>
    <property type="match status" value="1"/>
</dbReference>
<protein>
    <submittedName>
        <fullName evidence="7">Putative membrane protein YhhN</fullName>
    </submittedName>
</protein>
<accession>A0A4Q7NZS4</accession>
<feature type="transmembrane region" description="Helical" evidence="6">
    <location>
        <begin position="90"/>
        <end position="111"/>
    </location>
</feature>
<feature type="transmembrane region" description="Helical" evidence="6">
    <location>
        <begin position="206"/>
        <end position="228"/>
    </location>
</feature>
<dbReference type="AlphaFoldDB" id="A0A4Q7NZS4"/>
<dbReference type="Proteomes" id="UP000292927">
    <property type="component" value="Unassembled WGS sequence"/>
</dbReference>
<keyword evidence="3 6" id="KW-0812">Transmembrane</keyword>
<dbReference type="InterPro" id="IPR012506">
    <property type="entry name" value="TMEM86B-like"/>
</dbReference>
<feature type="transmembrane region" description="Helical" evidence="6">
    <location>
        <begin position="60"/>
        <end position="78"/>
    </location>
</feature>
<keyword evidence="4 6" id="KW-1133">Transmembrane helix</keyword>
<sequence length="229" mass="25036">MAGIFGCLALSLALAVFMITQEKKKAPLGVYLSKTMASVSFVTAGFLAFPLSAGSLQTRLLILGGLCLGMLGDIFLCRKQIARVEFWPQLMIAGGGFFLFGHLSYFAAFCLMLRGNYPWTFLAVPALGLLVLILLNQKSWNLPRKQWPGYIAYALASGLLLAGGAEVLIRGENGVAGMILFIAGVLFVFSDLALGTYNFSKLHSLWMRYICILSYYSAQALFVLGLWMM</sequence>
<reference evidence="7 8" key="1">
    <citation type="submission" date="2019-02" db="EMBL/GenBank/DDBJ databases">
        <title>Genomic Encyclopedia of Type Strains, Phase IV (KMG-IV): sequencing the most valuable type-strain genomes for metagenomic binning, comparative biology and taxonomic classification.</title>
        <authorList>
            <person name="Goeker M."/>
        </authorList>
    </citation>
    <scope>NUCLEOTIDE SEQUENCE [LARGE SCALE GENOMIC DNA]</scope>
    <source>
        <strain evidence="7 8">DSM 29486</strain>
    </source>
</reference>
<evidence type="ECO:0000313" key="7">
    <source>
        <dbReference type="EMBL" id="RZS92757.1"/>
    </source>
</evidence>
<dbReference type="EMBL" id="SGXF01000007">
    <property type="protein sequence ID" value="RZS92757.1"/>
    <property type="molecule type" value="Genomic_DNA"/>
</dbReference>
<dbReference type="RefSeq" id="WP_130436078.1">
    <property type="nucleotide sequence ID" value="NZ_SGXF01000007.1"/>
</dbReference>
<comment type="subcellular location">
    <subcellularLocation>
        <location evidence="1">Membrane</location>
        <topology evidence="1">Multi-pass membrane protein</topology>
    </subcellularLocation>
</comment>
<evidence type="ECO:0000256" key="2">
    <source>
        <dbReference type="ARBA" id="ARBA00007375"/>
    </source>
</evidence>
<evidence type="ECO:0000256" key="3">
    <source>
        <dbReference type="ARBA" id="ARBA00022692"/>
    </source>
</evidence>
<feature type="transmembrane region" description="Helical" evidence="6">
    <location>
        <begin position="175"/>
        <end position="194"/>
    </location>
</feature>
<evidence type="ECO:0000256" key="1">
    <source>
        <dbReference type="ARBA" id="ARBA00004141"/>
    </source>
</evidence>
<organism evidence="7 8">
    <name type="scientific">Cuneatibacter caecimuris</name>
    <dbReference type="NCBI Taxonomy" id="1796618"/>
    <lineage>
        <taxon>Bacteria</taxon>
        <taxon>Bacillati</taxon>
        <taxon>Bacillota</taxon>
        <taxon>Clostridia</taxon>
        <taxon>Lachnospirales</taxon>
        <taxon>Lachnospiraceae</taxon>
        <taxon>Cuneatibacter</taxon>
    </lineage>
</organism>
<evidence type="ECO:0000256" key="6">
    <source>
        <dbReference type="SAM" id="Phobius"/>
    </source>
</evidence>
<gene>
    <name evidence="7" type="ORF">EV209_2826</name>
</gene>
<evidence type="ECO:0000256" key="4">
    <source>
        <dbReference type="ARBA" id="ARBA00022989"/>
    </source>
</evidence>
<dbReference type="PANTHER" id="PTHR31885:SF6">
    <property type="entry name" value="GH04784P"/>
    <property type="match status" value="1"/>
</dbReference>
<feature type="transmembrane region" description="Helical" evidence="6">
    <location>
        <begin position="117"/>
        <end position="135"/>
    </location>
</feature>
<keyword evidence="8" id="KW-1185">Reference proteome</keyword>
<keyword evidence="5 6" id="KW-0472">Membrane</keyword>
<evidence type="ECO:0000313" key="8">
    <source>
        <dbReference type="Proteomes" id="UP000292927"/>
    </source>
</evidence>
<dbReference type="GO" id="GO:0016787">
    <property type="term" value="F:hydrolase activity"/>
    <property type="evidence" value="ECO:0007669"/>
    <property type="project" value="TreeGrafter"/>
</dbReference>
<comment type="caution">
    <text evidence="7">The sequence shown here is derived from an EMBL/GenBank/DDBJ whole genome shotgun (WGS) entry which is preliminary data.</text>
</comment>
<dbReference type="GO" id="GO:0016020">
    <property type="term" value="C:membrane"/>
    <property type="evidence" value="ECO:0007669"/>
    <property type="project" value="UniProtKB-SubCell"/>
</dbReference>
<proteinExistence type="inferred from homology"/>
<evidence type="ECO:0000256" key="5">
    <source>
        <dbReference type="ARBA" id="ARBA00023136"/>
    </source>
</evidence>
<name>A0A4Q7NZS4_9FIRM</name>
<comment type="similarity">
    <text evidence="2">Belongs to the TMEM86 family.</text>
</comment>
<feature type="transmembrane region" description="Helical" evidence="6">
    <location>
        <begin position="147"/>
        <end position="169"/>
    </location>
</feature>